<dbReference type="EMBL" id="AB859775">
    <property type="protein sequence ID" value="BAO02869.1"/>
    <property type="molecule type" value="Genomic_DNA"/>
</dbReference>
<evidence type="ECO:0000256" key="7">
    <source>
        <dbReference type="ARBA" id="ARBA00022781"/>
    </source>
</evidence>
<keyword evidence="11 13" id="KW-0472">Membrane</keyword>
<feature type="transmembrane region" description="Helical" evidence="13">
    <location>
        <begin position="7"/>
        <end position="30"/>
    </location>
</feature>
<gene>
    <name evidence="14" type="primary">ATP8</name>
</gene>
<keyword evidence="9 12" id="KW-0406">Ion transport</keyword>
<evidence type="ECO:0000256" key="2">
    <source>
        <dbReference type="ARBA" id="ARBA00008892"/>
    </source>
</evidence>
<protein>
    <recommendedName>
        <fullName evidence="12">ATP synthase complex subunit 8</fullName>
    </recommendedName>
</protein>
<evidence type="ECO:0000256" key="13">
    <source>
        <dbReference type="SAM" id="Phobius"/>
    </source>
</evidence>
<reference evidence="14" key="1">
    <citation type="journal article" date="2013" name="Mitochondrial DNA">
        <title>Low-coverage MiSeq next generation sequencing reveals the mitochondrial genome of the Eastern Rock Lobster, Sagmariasus verreauxi.</title>
        <authorList>
            <person name="Doyle S.R."/>
            <person name="Griffith I.S."/>
            <person name="Murphy N.M."/>
            <person name="Strugnell J.M."/>
        </authorList>
    </citation>
    <scope>NUCLEOTIDE SEQUENCE</scope>
</reference>
<evidence type="ECO:0000256" key="11">
    <source>
        <dbReference type="ARBA" id="ARBA00023136"/>
    </source>
</evidence>
<keyword evidence="8 13" id="KW-1133">Transmembrane helix</keyword>
<evidence type="ECO:0000256" key="5">
    <source>
        <dbReference type="ARBA" id="ARBA00022547"/>
    </source>
</evidence>
<dbReference type="GO" id="GO:0031966">
    <property type="term" value="C:mitochondrial membrane"/>
    <property type="evidence" value="ECO:0007669"/>
    <property type="project" value="UniProtKB-SubCell"/>
</dbReference>
<evidence type="ECO:0000256" key="12">
    <source>
        <dbReference type="RuleBase" id="RU003661"/>
    </source>
</evidence>
<comment type="similarity">
    <text evidence="2 12">Belongs to the ATPase protein 8 family.</text>
</comment>
<keyword evidence="4 12" id="KW-0813">Transport</keyword>
<proteinExistence type="inferred from homology"/>
<evidence type="ECO:0000256" key="10">
    <source>
        <dbReference type="ARBA" id="ARBA00023128"/>
    </source>
</evidence>
<keyword evidence="5 12" id="KW-0138">CF(0)</keyword>
<dbReference type="AlphaFoldDB" id="U6C1B4"/>
<dbReference type="CTD" id="4509"/>
<dbReference type="GO" id="GO:0045259">
    <property type="term" value="C:proton-transporting ATP synthase complex"/>
    <property type="evidence" value="ECO:0007669"/>
    <property type="project" value="UniProtKB-KW"/>
</dbReference>
<comment type="subunit">
    <text evidence="3">F-type ATPases have 2 components, CF(1) - the catalytic core - and CF(0) - the membrane proton channel.</text>
</comment>
<keyword evidence="7 12" id="KW-0375">Hydrogen ion transport</keyword>
<dbReference type="RefSeq" id="YP_008758513.1">
    <property type="nucleotide sequence ID" value="NC_022736.1"/>
</dbReference>
<evidence type="ECO:0000313" key="14">
    <source>
        <dbReference type="EMBL" id="BAO02869.1"/>
    </source>
</evidence>
<dbReference type="GO" id="GO:0015078">
    <property type="term" value="F:proton transmembrane transporter activity"/>
    <property type="evidence" value="ECO:0007669"/>
    <property type="project" value="InterPro"/>
</dbReference>
<keyword evidence="10 12" id="KW-0496">Mitochondrion</keyword>
<dbReference type="Pfam" id="PF00895">
    <property type="entry name" value="ATP-synt_8"/>
    <property type="match status" value="1"/>
</dbReference>
<dbReference type="GO" id="GO:0015986">
    <property type="term" value="P:proton motive force-driven ATP synthesis"/>
    <property type="evidence" value="ECO:0007669"/>
    <property type="project" value="InterPro"/>
</dbReference>
<organism evidence="14">
    <name type="scientific">Sagmariasus verreauxi</name>
    <name type="common">green rock lobster</name>
    <dbReference type="NCBI Taxonomy" id="1412110"/>
    <lineage>
        <taxon>Eukaryota</taxon>
        <taxon>Metazoa</taxon>
        <taxon>Ecdysozoa</taxon>
        <taxon>Arthropoda</taxon>
        <taxon>Crustacea</taxon>
        <taxon>Multicrustacea</taxon>
        <taxon>Malacostraca</taxon>
        <taxon>Eumalacostraca</taxon>
        <taxon>Eucarida</taxon>
        <taxon>Decapoda</taxon>
        <taxon>Pleocyemata</taxon>
        <taxon>Achelata</taxon>
        <taxon>Palinuroidea</taxon>
        <taxon>Palinuridae</taxon>
        <taxon>Sagmariasus</taxon>
    </lineage>
</organism>
<sequence>MPQMSPLLWLNLFIMFLVSLVCFIVMNYFICPADKIAQPSIDKKTSEKPWKW</sequence>
<comment type="subcellular location">
    <subcellularLocation>
        <location evidence="1 12">Mitochondrion membrane</location>
        <topology evidence="1 12">Single-pass membrane protein</topology>
    </subcellularLocation>
</comment>
<keyword evidence="6 12" id="KW-0812">Transmembrane</keyword>
<evidence type="ECO:0000256" key="1">
    <source>
        <dbReference type="ARBA" id="ARBA00004304"/>
    </source>
</evidence>
<evidence type="ECO:0000256" key="4">
    <source>
        <dbReference type="ARBA" id="ARBA00022448"/>
    </source>
</evidence>
<dbReference type="InterPro" id="IPR001421">
    <property type="entry name" value="ATP8_metazoa"/>
</dbReference>
<dbReference type="GeneID" id="17428551"/>
<evidence type="ECO:0000256" key="6">
    <source>
        <dbReference type="ARBA" id="ARBA00022692"/>
    </source>
</evidence>
<geneLocation type="mitochondrion" evidence="14"/>
<name>U6C1B4_9EUCA</name>
<evidence type="ECO:0000256" key="9">
    <source>
        <dbReference type="ARBA" id="ARBA00023065"/>
    </source>
</evidence>
<evidence type="ECO:0000256" key="8">
    <source>
        <dbReference type="ARBA" id="ARBA00022989"/>
    </source>
</evidence>
<accession>U6C1B4</accession>
<evidence type="ECO:0000256" key="3">
    <source>
        <dbReference type="ARBA" id="ARBA00011291"/>
    </source>
</evidence>